<dbReference type="AlphaFoldDB" id="A0A2H4R8F8"/>
<evidence type="ECO:0000256" key="5">
    <source>
        <dbReference type="ARBA" id="ARBA00023065"/>
    </source>
</evidence>
<evidence type="ECO:0000313" key="9">
    <source>
        <dbReference type="EMBL" id="ATY40935.1"/>
    </source>
</evidence>
<evidence type="ECO:0000256" key="4">
    <source>
        <dbReference type="ARBA" id="ARBA00022781"/>
    </source>
</evidence>
<keyword evidence="8" id="KW-0812">Transmembrane</keyword>
<dbReference type="GO" id="GO:0045259">
    <property type="term" value="C:proton-transporting ATP synthase complex"/>
    <property type="evidence" value="ECO:0007669"/>
    <property type="project" value="UniProtKB-KW"/>
</dbReference>
<evidence type="ECO:0000256" key="1">
    <source>
        <dbReference type="ARBA" id="ARBA00004325"/>
    </source>
</evidence>
<dbReference type="GO" id="GO:0015986">
    <property type="term" value="P:proton motive force-driven ATP synthesis"/>
    <property type="evidence" value="ECO:0007669"/>
    <property type="project" value="InterPro"/>
</dbReference>
<dbReference type="RefSeq" id="YP_009446447.1">
    <property type="nucleotide sequence ID" value="NC_036491.1"/>
</dbReference>
<gene>
    <name evidence="9" type="primary">atp4</name>
</gene>
<dbReference type="GO" id="GO:0031966">
    <property type="term" value="C:mitochondrial membrane"/>
    <property type="evidence" value="ECO:0007669"/>
    <property type="project" value="UniProtKB-SubCell"/>
</dbReference>
<keyword evidence="2" id="KW-0813">Transport</keyword>
<evidence type="ECO:0000256" key="2">
    <source>
        <dbReference type="ARBA" id="ARBA00022448"/>
    </source>
</evidence>
<dbReference type="EMBL" id="MG202008">
    <property type="protein sequence ID" value="ATY40935.1"/>
    <property type="molecule type" value="Genomic_DNA"/>
</dbReference>
<keyword evidence="6 9" id="KW-0496">Mitochondrion</keyword>
<keyword evidence="5" id="KW-0406">Ion transport</keyword>
<protein>
    <submittedName>
        <fullName evidence="9">ATP synthase F0 subunit b</fullName>
    </submittedName>
</protein>
<name>A0A2H4R8F8_9EUKA</name>
<dbReference type="Pfam" id="PF05405">
    <property type="entry name" value="Mt_ATP-synt_B"/>
    <property type="match status" value="1"/>
</dbReference>
<dbReference type="GO" id="GO:0015078">
    <property type="term" value="F:proton transmembrane transporter activity"/>
    <property type="evidence" value="ECO:0007669"/>
    <property type="project" value="InterPro"/>
</dbReference>
<dbReference type="GeneID" id="35199382"/>
<organism evidence="9">
    <name type="scientific">Ancoracysta twista</name>
    <dbReference type="NCBI Taxonomy" id="2044563"/>
    <lineage>
        <taxon>Eukaryota</taxon>
        <taxon>Provora</taxon>
        <taxon>Nebulidia</taxon>
        <taxon>Nebulidea</taxon>
        <taxon>Nebulidida</taxon>
        <taxon>Nebulidae</taxon>
    </lineage>
</organism>
<evidence type="ECO:0000256" key="7">
    <source>
        <dbReference type="ARBA" id="ARBA00023136"/>
    </source>
</evidence>
<geneLocation type="mitochondrion" evidence="9"/>
<sequence>MQSAIQRNRNILAVFLVLFLIASLSKEIILLNEETLVGICFILFVLYTNKYFSASVANSLDEVAANIEKEFSNYFSVYKKTLELLITYHRRKLDLYVTMESVFSWAKSEVAEIVTARNLALQQELTSQLQNRLNRILMKESDFIQEIYMKNLNLFTKSLELKILANNSKNSELASLNEDQKTNNFIEKVSTININF</sequence>
<proteinExistence type="predicted"/>
<keyword evidence="7 8" id="KW-0472">Membrane</keyword>
<keyword evidence="8" id="KW-1133">Transmembrane helix</keyword>
<evidence type="ECO:0000256" key="8">
    <source>
        <dbReference type="SAM" id="Phobius"/>
    </source>
</evidence>
<evidence type="ECO:0000256" key="3">
    <source>
        <dbReference type="ARBA" id="ARBA00022547"/>
    </source>
</evidence>
<reference evidence="9" key="1">
    <citation type="journal article" date="2017" name="Curr. Biol.">
        <title>A New Lineage of Eukaryotes Illuminates Early Mitochondrial Genome Reduction.</title>
        <authorList>
            <person name="Janouskovec J."/>
            <person name="Tikhonenkov D.V."/>
            <person name="Burki F."/>
            <person name="Howe A.T."/>
            <person name="Rohwer F.L."/>
            <person name="Mylnikov A.P."/>
            <person name="Keeling P.J."/>
        </authorList>
    </citation>
    <scope>NUCLEOTIDE SEQUENCE</scope>
    <source>
        <strain evidence="9">TD-1</strain>
    </source>
</reference>
<keyword evidence="3" id="KW-0138">CF(0)</keyword>
<accession>A0A2H4R8F8</accession>
<dbReference type="InterPro" id="IPR008688">
    <property type="entry name" value="ATP_synth_Bsub_B/MI25"/>
</dbReference>
<keyword evidence="4" id="KW-0375">Hydrogen ion transport</keyword>
<feature type="transmembrane region" description="Helical" evidence="8">
    <location>
        <begin position="35"/>
        <end position="52"/>
    </location>
</feature>
<evidence type="ECO:0000256" key="6">
    <source>
        <dbReference type="ARBA" id="ARBA00023128"/>
    </source>
</evidence>
<comment type="subcellular location">
    <subcellularLocation>
        <location evidence="1">Mitochondrion membrane</location>
    </subcellularLocation>
</comment>